<dbReference type="EMBL" id="KM879221">
    <property type="protein sequence ID" value="AIU44294.1"/>
    <property type="molecule type" value="Genomic_DNA"/>
</dbReference>
<sequence length="140" mass="15875">MDLTHDDILSATMKLDTNQKVQDFAELEKRLVAFMMASKANGKAYDFVVWKSPTECVGYSIQNGEMHAVTMSEHEVKGKNHRLLIVDDLVHESIVTMQRGQSKNRMLTDLLAQAAIAMSSQIDPPKKGKTLPWFHGKRRF</sequence>
<proteinExistence type="predicted"/>
<dbReference type="GeneID" id="24638725"/>
<name>A0A097PAL9_9CAUD</name>
<evidence type="ECO:0000313" key="2">
    <source>
        <dbReference type="Proteomes" id="UP000030040"/>
    </source>
</evidence>
<dbReference type="KEGG" id="vg:24638725"/>
<reference evidence="2" key="1">
    <citation type="submission" date="2014-10" db="EMBL/GenBank/DDBJ databases">
        <title>Draft genome sequence of lytic bacteriophage specific to a multidrug resistant bacterium Delftia tsuruhatensis ARB-1.</title>
        <authorList>
            <person name="Bhattacharjee A.S."/>
            <person name="Motlagh A.M."/>
            <person name="Goel R."/>
        </authorList>
    </citation>
    <scope>NUCLEOTIDE SEQUENCE [LARGE SCALE GENOMIC DNA]</scope>
</reference>
<keyword evidence="2" id="KW-1185">Reference proteome</keyword>
<protein>
    <submittedName>
        <fullName evidence="1">Uncharacterized protein</fullName>
    </submittedName>
</protein>
<organism evidence="1 2">
    <name type="scientific">Delftia phage RG-2014</name>
    <dbReference type="NCBI Taxonomy" id="1563661"/>
    <lineage>
        <taxon>Viruses</taxon>
        <taxon>Duplodnaviria</taxon>
        <taxon>Heunggongvirae</taxon>
        <taxon>Uroviricota</taxon>
        <taxon>Caudoviricetes</taxon>
        <taxon>Schitoviridae</taxon>
        <taxon>Dendoorenvirus</taxon>
        <taxon>Dendoorenvirus RG2014</taxon>
    </lineage>
</organism>
<dbReference type="RefSeq" id="YP_009148403.1">
    <property type="nucleotide sequence ID" value="NC_027348.2"/>
</dbReference>
<accession>A0A097PAL9</accession>
<gene>
    <name evidence="1" type="ORF">RG2014_040</name>
</gene>
<dbReference type="Proteomes" id="UP000030040">
    <property type="component" value="Segment"/>
</dbReference>
<evidence type="ECO:0000313" key="1">
    <source>
        <dbReference type="EMBL" id="AIU44294.1"/>
    </source>
</evidence>